<evidence type="ECO:0000313" key="3">
    <source>
        <dbReference type="Proteomes" id="UP000594262"/>
    </source>
</evidence>
<dbReference type="EnsemblMetazoa" id="CLYHEMT014019.1">
    <property type="protein sequence ID" value="CLYHEMP014019.1"/>
    <property type="gene ID" value="CLYHEMG014019"/>
</dbReference>
<dbReference type="InterPro" id="IPR025164">
    <property type="entry name" value="Toastrack_DUF4097"/>
</dbReference>
<dbReference type="AlphaFoldDB" id="A0A7M6DKI1"/>
<proteinExistence type="predicted"/>
<evidence type="ECO:0000259" key="1">
    <source>
        <dbReference type="Pfam" id="PF13349"/>
    </source>
</evidence>
<dbReference type="PANTHER" id="PTHR34094:SF1">
    <property type="entry name" value="PROTEIN FAM185A"/>
    <property type="match status" value="1"/>
</dbReference>
<keyword evidence="3" id="KW-1185">Reference proteome</keyword>
<name>A0A7M6DKI1_9CNID</name>
<sequence length="352" mass="38665">MIFCHSRRVFSNSTKWMRCLQRTKVTFQNMNHFGSLKYACPKIPVVVQCINPHDVPNGDMAFIKMVDNKDGHEILDLELGKYAKAEYCNQQNLLSVSQNLDVISDDRDFSIHIEIPHNYDIEIESEQVSVKETEGKMLKIKSTGNCTLGKIKSGTVDIDVAGDLECKSLLGNGLFILGGEAKFGKIQAKNLSIDNQNGSIDIKSCYCPQMKCTSFAGSIIIGDMHGSSDLNTQSGNISISTLAGSSNITTQQGDINVTVESCKHIFMESDQGNISIGLGDSLAAFLDAVGAYIDVPQDLLVDGMKREESTGIQYFEGKLGDSAENCINAKTLHGTVDFSRKNWFSKFNLDLD</sequence>
<dbReference type="RefSeq" id="XP_066931765.1">
    <property type="nucleotide sequence ID" value="XM_067075664.1"/>
</dbReference>
<protein>
    <recommendedName>
        <fullName evidence="1">DUF4097 domain-containing protein</fullName>
    </recommendedName>
</protein>
<dbReference type="PANTHER" id="PTHR34094">
    <property type="match status" value="1"/>
</dbReference>
<feature type="domain" description="DUF4097" evidence="1">
    <location>
        <begin position="106"/>
        <end position="337"/>
    </location>
</feature>
<dbReference type="Pfam" id="PF13349">
    <property type="entry name" value="DUF4097"/>
    <property type="match status" value="1"/>
</dbReference>
<dbReference type="GeneID" id="136819438"/>
<organism evidence="2 3">
    <name type="scientific">Clytia hemisphaerica</name>
    <dbReference type="NCBI Taxonomy" id="252671"/>
    <lineage>
        <taxon>Eukaryota</taxon>
        <taxon>Metazoa</taxon>
        <taxon>Cnidaria</taxon>
        <taxon>Hydrozoa</taxon>
        <taxon>Hydroidolina</taxon>
        <taxon>Leptothecata</taxon>
        <taxon>Obeliida</taxon>
        <taxon>Clytiidae</taxon>
        <taxon>Clytia</taxon>
    </lineage>
</organism>
<dbReference type="Proteomes" id="UP000594262">
    <property type="component" value="Unplaced"/>
</dbReference>
<accession>A0A7M6DKI1</accession>
<evidence type="ECO:0000313" key="2">
    <source>
        <dbReference type="EnsemblMetazoa" id="CLYHEMP014019.1"/>
    </source>
</evidence>
<dbReference type="OrthoDB" id="5984441at2759"/>
<reference evidence="2" key="1">
    <citation type="submission" date="2021-01" db="UniProtKB">
        <authorList>
            <consortium name="EnsemblMetazoa"/>
        </authorList>
    </citation>
    <scope>IDENTIFICATION</scope>
</reference>